<dbReference type="OrthoDB" id="413313at2759"/>
<dbReference type="GeneID" id="117563420"/>
<organism evidence="2 3">
    <name type="scientific">Drosophila albomicans</name>
    <name type="common">Fruit fly</name>
    <dbReference type="NCBI Taxonomy" id="7291"/>
    <lineage>
        <taxon>Eukaryota</taxon>
        <taxon>Metazoa</taxon>
        <taxon>Ecdysozoa</taxon>
        <taxon>Arthropoda</taxon>
        <taxon>Hexapoda</taxon>
        <taxon>Insecta</taxon>
        <taxon>Pterygota</taxon>
        <taxon>Neoptera</taxon>
        <taxon>Endopterygota</taxon>
        <taxon>Diptera</taxon>
        <taxon>Brachycera</taxon>
        <taxon>Muscomorpha</taxon>
        <taxon>Ephydroidea</taxon>
        <taxon>Drosophilidae</taxon>
        <taxon>Drosophila</taxon>
    </lineage>
</organism>
<evidence type="ECO:0000313" key="3">
    <source>
        <dbReference type="RefSeq" id="XP_034097645.1"/>
    </source>
</evidence>
<dbReference type="FunFam" id="3.40.720.10:FF:000017">
    <property type="entry name" value="Predicted protein"/>
    <property type="match status" value="1"/>
</dbReference>
<dbReference type="AlphaFoldDB" id="A0A6P8WJ02"/>
<dbReference type="Pfam" id="PF02995">
    <property type="entry name" value="DUF229"/>
    <property type="match status" value="1"/>
</dbReference>
<reference evidence="3" key="1">
    <citation type="submission" date="2025-08" db="UniProtKB">
        <authorList>
            <consortium name="RefSeq"/>
        </authorList>
    </citation>
    <scope>IDENTIFICATION</scope>
    <source>
        <strain evidence="3">15112-1751.03</strain>
        <tissue evidence="3">Whole Adult</tissue>
    </source>
</reference>
<keyword evidence="2" id="KW-1185">Reference proteome</keyword>
<dbReference type="Proteomes" id="UP000515160">
    <property type="component" value="Chromosome 2L"/>
</dbReference>
<accession>A0A6P8WJ02</accession>
<dbReference type="PANTHER" id="PTHR10974:SF1">
    <property type="entry name" value="FI08016P-RELATED"/>
    <property type="match status" value="1"/>
</dbReference>
<dbReference type="CDD" id="cd16021">
    <property type="entry name" value="ALP_like"/>
    <property type="match status" value="1"/>
</dbReference>
<evidence type="ECO:0000256" key="1">
    <source>
        <dbReference type="SAM" id="Phobius"/>
    </source>
</evidence>
<dbReference type="PANTHER" id="PTHR10974">
    <property type="entry name" value="FI08016P-RELATED"/>
    <property type="match status" value="1"/>
</dbReference>
<dbReference type="GO" id="GO:0005615">
    <property type="term" value="C:extracellular space"/>
    <property type="evidence" value="ECO:0007669"/>
    <property type="project" value="TreeGrafter"/>
</dbReference>
<dbReference type="RefSeq" id="XP_034097645.1">
    <property type="nucleotide sequence ID" value="XM_034241754.2"/>
</dbReference>
<dbReference type="Gene3D" id="3.40.720.10">
    <property type="entry name" value="Alkaline Phosphatase, subunit A"/>
    <property type="match status" value="1"/>
</dbReference>
<proteinExistence type="predicted"/>
<keyword evidence="1" id="KW-0812">Transmembrane</keyword>
<dbReference type="SUPFAM" id="SSF53649">
    <property type="entry name" value="Alkaline phosphatase-like"/>
    <property type="match status" value="1"/>
</dbReference>
<keyword evidence="1" id="KW-0472">Membrane</keyword>
<dbReference type="InterPro" id="IPR004245">
    <property type="entry name" value="DUF229"/>
</dbReference>
<sequence>MRKQKKNYTIIGKNKARLICLLAIVICILLYFKLNTVLFDAACDRDHFMEGYFVNTSGCHVLALNAFAKTAIEHLKPFQPMKCSKKKLLEAKTINDENVLVLSMTEKKILKAFAVERISDISCNFKMVKRINDNVNKYTESGTFRLSKQRRQIKLKSGSIIIRIECFAPGNKSVYHDVHFLLPAPKAYPLPKAHLSVMILGIDSISHMQYLRTMPLLRSYIEGLPHIEFWGYNRIGRNTYPNLIPLFSGQNETELEQDCYSSKHGYDKCNFIWQKFKAVGYNTCYAEDNSVIGTFNYGKRGFKAAPTDYYLRPVMLEIDSHTRYSIDRDEYVHCSASRKYADVHHEFIYKMMPHLKSGPHFSVFWETQGVHDYFQYPKFLDTNYLKLLKRLRSKHILSNTLVFLMSDHGIRFGAFRATYQGMLEESQPFLTVIYPKWFETLYPLAMANLKENAHSLVTTFDLHATLKDLTNVELLENDQIEERTLQLQELGQNMPRGISLFLPIPESRDCQLANIPAQFCLCHKLNQIATTDLRSQRAAQFIVENINYLLRNFPLCQHLELKELQDAYLLERSNDEEVFVVKVRLCTLPGGGSFEGTTTFARDSLALNGPIIRINKYGNQSYCVQHNYQIEMYCYC</sequence>
<feature type="transmembrane region" description="Helical" evidence="1">
    <location>
        <begin position="16"/>
        <end position="34"/>
    </location>
</feature>
<name>A0A6P8WJ02_DROAB</name>
<evidence type="ECO:0000313" key="2">
    <source>
        <dbReference type="Proteomes" id="UP000515160"/>
    </source>
</evidence>
<protein>
    <submittedName>
        <fullName evidence="3">Uncharacterized protein LOC117563420</fullName>
    </submittedName>
</protein>
<gene>
    <name evidence="3" type="primary">LOC117563420</name>
</gene>
<dbReference type="InterPro" id="IPR017850">
    <property type="entry name" value="Alkaline_phosphatase_core_sf"/>
</dbReference>
<keyword evidence="1" id="KW-1133">Transmembrane helix</keyword>